<feature type="transmembrane region" description="Helical" evidence="4">
    <location>
        <begin position="49"/>
        <end position="67"/>
    </location>
</feature>
<dbReference type="InterPro" id="IPR012338">
    <property type="entry name" value="Beta-lactam/transpept-like"/>
</dbReference>
<keyword evidence="4" id="KW-1133">Transmembrane helix</keyword>
<keyword evidence="7" id="KW-0131">Cell cycle</keyword>
<proteinExistence type="predicted"/>
<dbReference type="Proteomes" id="UP000247515">
    <property type="component" value="Unassembled WGS sequence"/>
</dbReference>
<dbReference type="Gene3D" id="1.10.150.770">
    <property type="match status" value="1"/>
</dbReference>
<keyword evidence="2" id="KW-0121">Carboxypeptidase</keyword>
<keyword evidence="2" id="KW-0378">Hydrolase</keyword>
<evidence type="ECO:0000256" key="3">
    <source>
        <dbReference type="ARBA" id="ARBA00023136"/>
    </source>
</evidence>
<protein>
    <submittedName>
        <fullName evidence="7">Cell division protein FtsI (Penicillin-binding protein 3)</fullName>
    </submittedName>
</protein>
<dbReference type="InterPro" id="IPR001460">
    <property type="entry name" value="PCN-bd_Tpept"/>
</dbReference>
<dbReference type="InterPro" id="IPR050515">
    <property type="entry name" value="Beta-lactam/transpept"/>
</dbReference>
<dbReference type="Gene3D" id="3.30.450.330">
    <property type="match status" value="1"/>
</dbReference>
<evidence type="ECO:0000313" key="7">
    <source>
        <dbReference type="EMBL" id="PXX05289.1"/>
    </source>
</evidence>
<sequence>MRVPFQSVNPGSSLLGEAPNTLMPPPSKFLSLSRHAALTLKPRHGRSSALGFVFAVAFFALALRAAWVQCYDASFYQHQGEIRQVSDRGLPAARGRILDRNGSVLAMSIPTDTVWVDAASTSQPASASQVQALAHLLQIEPSAIDAAFASHRQFVYLARQIPTDVAALTQQLNVPGVFYRPDSRRFYPEAGITANIVGYSGIDGKGQEGIERAAEPLLRGANGRVDVLHDARGNAIENLTRLAPQNGNDIHLSIDLPIQYAAYQALQDTVTRFAAKSGSAIVIDPHTGEILAMANWPSYDPNSRTRSDPQAIRNRAATDAFEPGSVMKPLTIALAIQQQRVTPDSIVTTDGGKLNLDGQTIHDDADFGTLTVAGVIQKSSNVGTSKISMLLSARDMWHNFRNLGLGLAPHAGLPGEAGGTVRDWHHWRRIEQATMAYGYGLSASLLQLAQAYTTFANDGVFVPATIFQQHTPVTGKRIFSVKTAQSVRAMMENVVSKGGTASQVVVPGYTVAAKTGTAYRWTQHGYDYHQYRASFVGLIPAQHPRVIIAVSIESPTKGSHFGGAVAGSAFEAIASPTMTRLRVEPDADVTAHR</sequence>
<dbReference type="EMBL" id="QJJV01000042">
    <property type="protein sequence ID" value="PXX05289.1"/>
    <property type="molecule type" value="Genomic_DNA"/>
</dbReference>
<dbReference type="InterPro" id="IPR005311">
    <property type="entry name" value="PBP_dimer"/>
</dbReference>
<dbReference type="Pfam" id="PF03717">
    <property type="entry name" value="PBP_dimer"/>
    <property type="match status" value="1"/>
</dbReference>
<evidence type="ECO:0000259" key="5">
    <source>
        <dbReference type="Pfam" id="PF00905"/>
    </source>
</evidence>
<feature type="domain" description="Penicillin-binding protein transpeptidase" evidence="5">
    <location>
        <begin position="278"/>
        <end position="573"/>
    </location>
</feature>
<comment type="subcellular location">
    <subcellularLocation>
        <location evidence="1">Membrane</location>
    </subcellularLocation>
</comment>
<evidence type="ECO:0000313" key="8">
    <source>
        <dbReference type="Proteomes" id="UP000247515"/>
    </source>
</evidence>
<evidence type="ECO:0000256" key="4">
    <source>
        <dbReference type="SAM" id="Phobius"/>
    </source>
</evidence>
<dbReference type="PANTHER" id="PTHR30627">
    <property type="entry name" value="PEPTIDOGLYCAN D,D-TRANSPEPTIDASE"/>
    <property type="match status" value="1"/>
</dbReference>
<gene>
    <name evidence="7" type="ORF">C7400_14240</name>
</gene>
<evidence type="ECO:0000256" key="2">
    <source>
        <dbReference type="ARBA" id="ARBA00022645"/>
    </source>
</evidence>
<keyword evidence="8" id="KW-1185">Reference proteome</keyword>
<dbReference type="SUPFAM" id="SSF56601">
    <property type="entry name" value="beta-lactamase/transpeptidase-like"/>
    <property type="match status" value="1"/>
</dbReference>
<evidence type="ECO:0000259" key="6">
    <source>
        <dbReference type="Pfam" id="PF03717"/>
    </source>
</evidence>
<dbReference type="InterPro" id="IPR036138">
    <property type="entry name" value="PBP_dimer_sf"/>
</dbReference>
<dbReference type="Pfam" id="PF00905">
    <property type="entry name" value="Transpeptidase"/>
    <property type="match status" value="1"/>
</dbReference>
<name>A0ABX5MCW8_9BURK</name>
<dbReference type="GO" id="GO:0051301">
    <property type="term" value="P:cell division"/>
    <property type="evidence" value="ECO:0007669"/>
    <property type="project" value="UniProtKB-KW"/>
</dbReference>
<keyword evidence="3 4" id="KW-0472">Membrane</keyword>
<feature type="domain" description="Penicillin-binding protein dimerisation" evidence="6">
    <location>
        <begin position="91"/>
        <end position="239"/>
    </location>
</feature>
<dbReference type="SUPFAM" id="SSF56519">
    <property type="entry name" value="Penicillin binding protein dimerisation domain"/>
    <property type="match status" value="1"/>
</dbReference>
<reference evidence="7 8" key="1">
    <citation type="submission" date="2018-05" db="EMBL/GenBank/DDBJ databases">
        <title>Genomic Encyclopedia of Type Strains, Phase IV (KMG-V): Genome sequencing to study the core and pangenomes of soil and plant-associated prokaryotes.</title>
        <authorList>
            <person name="Whitman W."/>
        </authorList>
    </citation>
    <scope>NUCLEOTIDE SEQUENCE [LARGE SCALE GENOMIC DNA]</scope>
    <source>
        <strain evidence="7 8">SIr-6563</strain>
    </source>
</reference>
<dbReference type="Gene3D" id="3.40.710.10">
    <property type="entry name" value="DD-peptidase/beta-lactamase superfamily"/>
    <property type="match status" value="1"/>
</dbReference>
<comment type="caution">
    <text evidence="7">The sequence shown here is derived from an EMBL/GenBank/DDBJ whole genome shotgun (WGS) entry which is preliminary data.</text>
</comment>
<keyword evidence="4" id="KW-0812">Transmembrane</keyword>
<accession>A0ABX5MCW8</accession>
<keyword evidence="2" id="KW-0645">Protease</keyword>
<evidence type="ECO:0000256" key="1">
    <source>
        <dbReference type="ARBA" id="ARBA00004370"/>
    </source>
</evidence>
<dbReference type="Gene3D" id="3.90.1310.10">
    <property type="entry name" value="Penicillin-binding protein 2a (Domain 2)"/>
    <property type="match status" value="1"/>
</dbReference>
<dbReference type="PANTHER" id="PTHR30627:SF1">
    <property type="entry name" value="PEPTIDOGLYCAN D,D-TRANSPEPTIDASE FTSI"/>
    <property type="match status" value="1"/>
</dbReference>
<organism evidence="7 8">
    <name type="scientific">Paraburkholderia tropica</name>
    <dbReference type="NCBI Taxonomy" id="92647"/>
    <lineage>
        <taxon>Bacteria</taxon>
        <taxon>Pseudomonadati</taxon>
        <taxon>Pseudomonadota</taxon>
        <taxon>Betaproteobacteria</taxon>
        <taxon>Burkholderiales</taxon>
        <taxon>Burkholderiaceae</taxon>
        <taxon>Paraburkholderia</taxon>
    </lineage>
</organism>
<keyword evidence="7" id="KW-0132">Cell division</keyword>